<reference evidence="4 7" key="2">
    <citation type="submission" date="2017-12" db="EMBL/GenBank/DDBJ databases">
        <authorList>
            <person name="Levesque S."/>
        </authorList>
    </citation>
    <scope>NUCLEOTIDE SEQUENCE [LARGE SCALE GENOMIC DNA]</scope>
    <source>
        <strain evidence="4 7">SMQ-1420</strain>
    </source>
</reference>
<dbReference type="InterPro" id="IPR018757">
    <property type="entry name" value="DUF2316"/>
</dbReference>
<accession>A0A2H1JKK3</accession>
<organism evidence="5 6">
    <name type="scientific">Brevibacterium aurantiacum</name>
    <dbReference type="NCBI Taxonomy" id="273384"/>
    <lineage>
        <taxon>Bacteria</taxon>
        <taxon>Bacillati</taxon>
        <taxon>Actinomycetota</taxon>
        <taxon>Actinomycetes</taxon>
        <taxon>Micrococcales</taxon>
        <taxon>Brevibacteriaceae</taxon>
        <taxon>Brevibacterium</taxon>
    </lineage>
</organism>
<evidence type="ECO:0000313" key="6">
    <source>
        <dbReference type="Proteomes" id="UP000234327"/>
    </source>
</evidence>
<dbReference type="Proteomes" id="UP000234327">
    <property type="component" value="Unassembled WGS sequence"/>
</dbReference>
<name>A0A2H1JKK3_BREAU</name>
<dbReference type="EMBL" id="FXYZ01000009">
    <property type="protein sequence ID" value="SMX87963.1"/>
    <property type="molecule type" value="Genomic_DNA"/>
</dbReference>
<evidence type="ECO:0000256" key="2">
    <source>
        <dbReference type="SAM" id="MobiDB-lite"/>
    </source>
</evidence>
<dbReference type="PANTHER" id="PTHR43625:SF40">
    <property type="entry name" value="ALDO-KETO REDUCTASE YAKC [NADP(+)]"/>
    <property type="match status" value="1"/>
</dbReference>
<evidence type="ECO:0000313" key="4">
    <source>
        <dbReference type="EMBL" id="AZT96207.1"/>
    </source>
</evidence>
<dbReference type="GO" id="GO:0005737">
    <property type="term" value="C:cytoplasm"/>
    <property type="evidence" value="ECO:0007669"/>
    <property type="project" value="TreeGrafter"/>
</dbReference>
<dbReference type="InterPro" id="IPR036812">
    <property type="entry name" value="NAD(P)_OxRdtase_dom_sf"/>
</dbReference>
<dbReference type="Pfam" id="PF00248">
    <property type="entry name" value="Aldo_ket_red"/>
    <property type="match status" value="1"/>
</dbReference>
<dbReference type="InterPro" id="IPR023210">
    <property type="entry name" value="NADP_OxRdtase_dom"/>
</dbReference>
<dbReference type="SUPFAM" id="SSF51430">
    <property type="entry name" value="NAD(P)-linked oxidoreductase"/>
    <property type="match status" value="1"/>
</dbReference>
<dbReference type="PRINTS" id="PR00069">
    <property type="entry name" value="ALDKETRDTASE"/>
</dbReference>
<reference evidence="5 6" key="1">
    <citation type="submission" date="2017-03" db="EMBL/GenBank/DDBJ databases">
        <authorList>
            <person name="Afonso C.L."/>
            <person name="Miller P.J."/>
            <person name="Scott M.A."/>
            <person name="Spackman E."/>
            <person name="Goraichik I."/>
            <person name="Dimitrov K.M."/>
            <person name="Suarez D.L."/>
            <person name="Swayne D.E."/>
        </authorList>
    </citation>
    <scope>NUCLEOTIDE SEQUENCE [LARGE SCALE GENOMIC DNA]</scope>
    <source>
        <strain evidence="5">6</strain>
        <strain evidence="6">6(3)</strain>
    </source>
</reference>
<evidence type="ECO:0000259" key="3">
    <source>
        <dbReference type="Pfam" id="PF00248"/>
    </source>
</evidence>
<dbReference type="InterPro" id="IPR050791">
    <property type="entry name" value="Aldo-Keto_reductase"/>
</dbReference>
<dbReference type="Gene3D" id="3.20.20.100">
    <property type="entry name" value="NADP-dependent oxidoreductase domain"/>
    <property type="match status" value="1"/>
</dbReference>
<gene>
    <name evidence="5" type="ORF">BAURA63_02365</name>
    <name evidence="4" type="ORF">CXR27_03670</name>
</gene>
<dbReference type="EMBL" id="CP025334">
    <property type="protein sequence ID" value="AZT96207.1"/>
    <property type="molecule type" value="Genomic_DNA"/>
</dbReference>
<dbReference type="RefSeq" id="WP_101598462.1">
    <property type="nucleotide sequence ID" value="NZ_CP025334.1"/>
</dbReference>
<keyword evidence="1" id="KW-0560">Oxidoreductase</keyword>
<sequence>MSLNDTEISRTAAELRTNLELSGLSPSEAAADLLISETELSALLTARDVDPASVWQLRDYLEQAVFDAGQRPAPFTVLTEDNRRKAAGWFTLRDAPRHDFGQPAASPSARPRPGGTFDLGSRSVARIGYGAMQLERLREDRATGISLIRRAVELGIDHIDTAQFYGNGLSNELIHEALSPGDEVAIVSKVGAAPDPGGPFPMRAAQRPEELRAEVEANLRTLGIEQLAVVNLRRMDTGVTIPMPDDQVVSIEDQLAEMVAMRDEGLIGGIGMSNTTIDGLRTALPAGIDCVQNAYSLIARGDDDMLELCEAEGIAWVPFFPLGSGFEGMPKVTDEENVIRVAAELGATPSQVGLAWLLDRAPNVLLIPGTASVDHLGANVEVGELTLTESQRALLDEIPTSEPGTIRP</sequence>
<dbReference type="AlphaFoldDB" id="A0A2H1JKK3"/>
<protein>
    <submittedName>
        <fullName evidence="4">Aldo/keto reductase</fullName>
    </submittedName>
    <submittedName>
        <fullName evidence="5">Predicted oxidoreductase</fullName>
    </submittedName>
</protein>
<dbReference type="GO" id="GO:0016491">
    <property type="term" value="F:oxidoreductase activity"/>
    <property type="evidence" value="ECO:0007669"/>
    <property type="project" value="UniProtKB-KW"/>
</dbReference>
<evidence type="ECO:0000256" key="1">
    <source>
        <dbReference type="ARBA" id="ARBA00023002"/>
    </source>
</evidence>
<dbReference type="CDD" id="cd19088">
    <property type="entry name" value="AKR_AKR13B1"/>
    <property type="match status" value="1"/>
</dbReference>
<evidence type="ECO:0000313" key="5">
    <source>
        <dbReference type="EMBL" id="SMX87963.1"/>
    </source>
</evidence>
<feature type="domain" description="NADP-dependent oxidoreductase" evidence="3">
    <location>
        <begin position="126"/>
        <end position="398"/>
    </location>
</feature>
<proteinExistence type="predicted"/>
<feature type="compositionally biased region" description="Low complexity" evidence="2">
    <location>
        <begin position="103"/>
        <end position="113"/>
    </location>
</feature>
<dbReference type="Pfam" id="PF10078">
    <property type="entry name" value="DUF2316"/>
    <property type="match status" value="1"/>
</dbReference>
<reference evidence="4 7" key="3">
    <citation type="submission" date="2019-01" db="EMBL/GenBank/DDBJ databases">
        <title>Comparative genomic analysis of Brevibacterium aurantiacum sheds light on its evolution and its adaptation to smear-ripened cheeses.</title>
        <authorList>
            <person name="Moineau S."/>
        </authorList>
    </citation>
    <scope>NUCLEOTIDE SEQUENCE [LARGE SCALE GENOMIC DNA]</scope>
    <source>
        <strain evidence="4 7">SMQ-1420</strain>
    </source>
</reference>
<dbReference type="InterPro" id="IPR020471">
    <property type="entry name" value="AKR"/>
</dbReference>
<feature type="region of interest" description="Disordered" evidence="2">
    <location>
        <begin position="97"/>
        <end position="117"/>
    </location>
</feature>
<dbReference type="Proteomes" id="UP000282731">
    <property type="component" value="Chromosome"/>
</dbReference>
<evidence type="ECO:0000313" key="7">
    <source>
        <dbReference type="Proteomes" id="UP000282731"/>
    </source>
</evidence>
<dbReference type="PANTHER" id="PTHR43625">
    <property type="entry name" value="AFLATOXIN B1 ALDEHYDE REDUCTASE"/>
    <property type="match status" value="1"/>
</dbReference>